<dbReference type="Pfam" id="PF00291">
    <property type="entry name" value="PALP"/>
    <property type="match status" value="1"/>
</dbReference>
<sequence length="303" mass="33925">MLKIHQEPIIQRIKSKVAQQKGVELYIKREDLIHPFVSGNKWRKLKYNLEEARAKGLKTIATFGGAYSNHIYATAAAAKEADFLSIGIIRGEELANKSLNKTLQFAIENGMQLKFVSREEYRKKSGSEFIQKLNNELGDIYLIPEGGTNSLAIKGCTEILDNSTKEFDYICTSAGTGGTLSGLIVSSKDHQKILGFSSLKGEFLAKDVEDLVYNYKGTQKKNWGINTNYHFGGYAKTNDELIRFIKQFERDYSILLDQVYTGKMMYGINDLIQTGYFKSGTKILAIHTGGLQGRTALLSSDRS</sequence>
<name>A0A974WHR2_9BACT</name>
<feature type="domain" description="Tryptophan synthase beta chain-like PALP" evidence="6">
    <location>
        <begin position="16"/>
        <end position="289"/>
    </location>
</feature>
<evidence type="ECO:0000313" key="8">
    <source>
        <dbReference type="Proteomes" id="UP000662783"/>
    </source>
</evidence>
<evidence type="ECO:0000256" key="3">
    <source>
        <dbReference type="ARBA" id="ARBA00022898"/>
    </source>
</evidence>
<evidence type="ECO:0000256" key="2">
    <source>
        <dbReference type="ARBA" id="ARBA00008639"/>
    </source>
</evidence>
<dbReference type="GO" id="GO:0019148">
    <property type="term" value="F:D-cysteine desulfhydrase activity"/>
    <property type="evidence" value="ECO:0007669"/>
    <property type="project" value="TreeGrafter"/>
</dbReference>
<accession>A0A974WHR2</accession>
<protein>
    <submittedName>
        <fullName evidence="7">1-aminocyclopropane-1-carboxylate deaminase/D-cysteine desulfhydrase</fullName>
    </submittedName>
</protein>
<keyword evidence="3 5" id="KW-0663">Pyridoxal phosphate</keyword>
<dbReference type="KEGG" id="fuv:JR347_03285"/>
<comment type="cofactor">
    <cofactor evidence="1">
        <name>pyridoxal 5'-phosphate</name>
        <dbReference type="ChEBI" id="CHEBI:597326"/>
    </cofactor>
</comment>
<dbReference type="PIRSF" id="PIRSF006278">
    <property type="entry name" value="ACCD_DCysDesulf"/>
    <property type="match status" value="1"/>
</dbReference>
<evidence type="ECO:0000313" key="7">
    <source>
        <dbReference type="EMBL" id="QSE98119.1"/>
    </source>
</evidence>
<evidence type="ECO:0000256" key="4">
    <source>
        <dbReference type="PIRSR" id="PIRSR006278-1"/>
    </source>
</evidence>
<keyword evidence="8" id="KW-1185">Reference proteome</keyword>
<organism evidence="7 8">
    <name type="scientific">Fulvivirga lutea</name>
    <dbReference type="NCBI Taxonomy" id="2810512"/>
    <lineage>
        <taxon>Bacteria</taxon>
        <taxon>Pseudomonadati</taxon>
        <taxon>Bacteroidota</taxon>
        <taxon>Cytophagia</taxon>
        <taxon>Cytophagales</taxon>
        <taxon>Fulvivirgaceae</taxon>
        <taxon>Fulvivirga</taxon>
    </lineage>
</organism>
<dbReference type="EMBL" id="CP070608">
    <property type="protein sequence ID" value="QSE98119.1"/>
    <property type="molecule type" value="Genomic_DNA"/>
</dbReference>
<dbReference type="InterPro" id="IPR036052">
    <property type="entry name" value="TrpB-like_PALP_sf"/>
</dbReference>
<dbReference type="Proteomes" id="UP000662783">
    <property type="component" value="Chromosome"/>
</dbReference>
<gene>
    <name evidence="7" type="ORF">JR347_03285</name>
</gene>
<dbReference type="PANTHER" id="PTHR43780">
    <property type="entry name" value="1-AMINOCYCLOPROPANE-1-CARBOXYLATE DEAMINASE-RELATED"/>
    <property type="match status" value="1"/>
</dbReference>
<dbReference type="InterPro" id="IPR027278">
    <property type="entry name" value="ACCD_DCysDesulf"/>
</dbReference>
<proteinExistence type="inferred from homology"/>
<dbReference type="AlphaFoldDB" id="A0A974WHR2"/>
<dbReference type="InterPro" id="IPR001926">
    <property type="entry name" value="TrpB-like_PALP"/>
</dbReference>
<comment type="similarity">
    <text evidence="2">Belongs to the ACC deaminase/D-cysteine desulfhydrase family.</text>
</comment>
<feature type="modified residue" description="N6-(pyridoxal phosphate)lysine" evidence="5">
    <location>
        <position position="41"/>
    </location>
</feature>
<evidence type="ECO:0000259" key="6">
    <source>
        <dbReference type="Pfam" id="PF00291"/>
    </source>
</evidence>
<dbReference type="RefSeq" id="WP_205722627.1">
    <property type="nucleotide sequence ID" value="NZ_CP070608.1"/>
</dbReference>
<dbReference type="PANTHER" id="PTHR43780:SF2">
    <property type="entry name" value="1-AMINOCYCLOPROPANE-1-CARBOXYLATE DEAMINASE-RELATED"/>
    <property type="match status" value="1"/>
</dbReference>
<feature type="active site" description="Nucleophile" evidence="4">
    <location>
        <position position="68"/>
    </location>
</feature>
<evidence type="ECO:0000256" key="1">
    <source>
        <dbReference type="ARBA" id="ARBA00001933"/>
    </source>
</evidence>
<dbReference type="SUPFAM" id="SSF53686">
    <property type="entry name" value="Tryptophan synthase beta subunit-like PLP-dependent enzymes"/>
    <property type="match status" value="1"/>
</dbReference>
<reference evidence="7" key="1">
    <citation type="submission" date="2021-02" db="EMBL/GenBank/DDBJ databases">
        <title>Fulvivirga sp. S481 isolated from sea water.</title>
        <authorList>
            <person name="Bae S.S."/>
            <person name="Baek K."/>
        </authorList>
    </citation>
    <scope>NUCLEOTIDE SEQUENCE</scope>
    <source>
        <strain evidence="7">S481</strain>
    </source>
</reference>
<dbReference type="Gene3D" id="3.40.50.1100">
    <property type="match status" value="2"/>
</dbReference>
<evidence type="ECO:0000256" key="5">
    <source>
        <dbReference type="PIRSR" id="PIRSR006278-2"/>
    </source>
</evidence>